<protein>
    <submittedName>
        <fullName evidence="2">Uncharacterized protein</fullName>
    </submittedName>
</protein>
<keyword evidence="3" id="KW-1185">Reference proteome</keyword>
<gene>
    <name evidence="2" type="ORF">BaRGS_00028533</name>
</gene>
<proteinExistence type="predicted"/>
<comment type="caution">
    <text evidence="2">The sequence shown here is derived from an EMBL/GenBank/DDBJ whole genome shotgun (WGS) entry which is preliminary data.</text>
</comment>
<name>A0ABD0JZW8_9CAEN</name>
<dbReference type="Proteomes" id="UP001519460">
    <property type="component" value="Unassembled WGS sequence"/>
</dbReference>
<sequence>MTLAGALGGPQSPHNVGPKGDDYAMVSNAENKTTITVGPKGDECLLQWPHMAREATRKVQLQGPKEAMNMTTSLPDGTDTYDHFQRDGHDPMTTSQGPGVQYSHIGNY</sequence>
<dbReference type="EMBL" id="JACVVK020000285">
    <property type="protein sequence ID" value="KAK7480257.1"/>
    <property type="molecule type" value="Genomic_DNA"/>
</dbReference>
<dbReference type="AlphaFoldDB" id="A0ABD0JZW8"/>
<evidence type="ECO:0000313" key="3">
    <source>
        <dbReference type="Proteomes" id="UP001519460"/>
    </source>
</evidence>
<feature type="compositionally biased region" description="Polar residues" evidence="1">
    <location>
        <begin position="92"/>
        <end position="108"/>
    </location>
</feature>
<feature type="region of interest" description="Disordered" evidence="1">
    <location>
        <begin position="1"/>
        <end position="24"/>
    </location>
</feature>
<reference evidence="2 3" key="1">
    <citation type="journal article" date="2023" name="Sci. Data">
        <title>Genome assembly of the Korean intertidal mud-creeper Batillaria attramentaria.</title>
        <authorList>
            <person name="Patra A.K."/>
            <person name="Ho P.T."/>
            <person name="Jun S."/>
            <person name="Lee S.J."/>
            <person name="Kim Y."/>
            <person name="Won Y.J."/>
        </authorList>
    </citation>
    <scope>NUCLEOTIDE SEQUENCE [LARGE SCALE GENOMIC DNA]</scope>
    <source>
        <strain evidence="2">Wonlab-2016</strain>
    </source>
</reference>
<evidence type="ECO:0000313" key="2">
    <source>
        <dbReference type="EMBL" id="KAK7480257.1"/>
    </source>
</evidence>
<feature type="region of interest" description="Disordered" evidence="1">
    <location>
        <begin position="57"/>
        <end position="108"/>
    </location>
</feature>
<accession>A0ABD0JZW8</accession>
<feature type="compositionally biased region" description="Basic and acidic residues" evidence="1">
    <location>
        <begin position="80"/>
        <end position="90"/>
    </location>
</feature>
<organism evidence="2 3">
    <name type="scientific">Batillaria attramentaria</name>
    <dbReference type="NCBI Taxonomy" id="370345"/>
    <lineage>
        <taxon>Eukaryota</taxon>
        <taxon>Metazoa</taxon>
        <taxon>Spiralia</taxon>
        <taxon>Lophotrochozoa</taxon>
        <taxon>Mollusca</taxon>
        <taxon>Gastropoda</taxon>
        <taxon>Caenogastropoda</taxon>
        <taxon>Sorbeoconcha</taxon>
        <taxon>Cerithioidea</taxon>
        <taxon>Batillariidae</taxon>
        <taxon>Batillaria</taxon>
    </lineage>
</organism>
<evidence type="ECO:0000256" key="1">
    <source>
        <dbReference type="SAM" id="MobiDB-lite"/>
    </source>
</evidence>